<dbReference type="AlphaFoldDB" id="A0A0N0XH92"/>
<dbReference type="Gene3D" id="3.40.50.150">
    <property type="entry name" value="Vaccinia Virus protein VP39"/>
    <property type="match status" value="1"/>
</dbReference>
<dbReference type="GO" id="GO:0032259">
    <property type="term" value="P:methylation"/>
    <property type="evidence" value="ECO:0007669"/>
    <property type="project" value="UniProtKB-KW"/>
</dbReference>
<evidence type="ECO:0000256" key="2">
    <source>
        <dbReference type="ARBA" id="ARBA00022679"/>
    </source>
</evidence>
<accession>A0A0N0XH92</accession>
<dbReference type="OrthoDB" id="9799672at2"/>
<evidence type="ECO:0000256" key="3">
    <source>
        <dbReference type="ARBA" id="ARBA00022691"/>
    </source>
</evidence>
<dbReference type="Proteomes" id="UP000037939">
    <property type="component" value="Unassembled WGS sequence"/>
</dbReference>
<sequence length="222" mass="23728">MNQMQWTHLDQWFSQLLAPEDDALRQVLAQSHAAGLPDINVTANQGKLLHILARISGARRILEVGTLGGYSTIWLARALPADGQLVSLELNPDYAKLARQHLAAAGVADRATVLEGPATQTLAQLIKDQTAPFDLIFIDANKDDNPAYLALSQQLARVGTVIIGDNVVRQGRVLDASNADPGVAGMRTFLQQLAAPNLTSTAIQTVGSKGWDGFSISIVESA</sequence>
<keyword evidence="5" id="KW-1185">Reference proteome</keyword>
<dbReference type="PANTHER" id="PTHR10509">
    <property type="entry name" value="O-METHYLTRANSFERASE-RELATED"/>
    <property type="match status" value="1"/>
</dbReference>
<dbReference type="SUPFAM" id="SSF53335">
    <property type="entry name" value="S-adenosyl-L-methionine-dependent methyltransferases"/>
    <property type="match status" value="1"/>
</dbReference>
<dbReference type="EC" id="2.1.1.-" evidence="4"/>
<organism evidence="4 5">
    <name type="scientific">Amantichitinum ursilacus</name>
    <dbReference type="NCBI Taxonomy" id="857265"/>
    <lineage>
        <taxon>Bacteria</taxon>
        <taxon>Pseudomonadati</taxon>
        <taxon>Pseudomonadota</taxon>
        <taxon>Betaproteobacteria</taxon>
        <taxon>Neisseriales</taxon>
        <taxon>Chitinibacteraceae</taxon>
        <taxon>Amantichitinum</taxon>
    </lineage>
</organism>
<evidence type="ECO:0000256" key="1">
    <source>
        <dbReference type="ARBA" id="ARBA00022603"/>
    </source>
</evidence>
<dbReference type="InterPro" id="IPR002935">
    <property type="entry name" value="SAM_O-MeTrfase"/>
</dbReference>
<dbReference type="InterPro" id="IPR050362">
    <property type="entry name" value="Cation-dep_OMT"/>
</dbReference>
<keyword evidence="3" id="KW-0949">S-adenosyl-L-methionine</keyword>
<dbReference type="CDD" id="cd02440">
    <property type="entry name" value="AdoMet_MTases"/>
    <property type="match status" value="1"/>
</dbReference>
<keyword evidence="2 4" id="KW-0808">Transferase</keyword>
<dbReference type="PROSITE" id="PS51682">
    <property type="entry name" value="SAM_OMT_I"/>
    <property type="match status" value="1"/>
</dbReference>
<evidence type="ECO:0000313" key="5">
    <source>
        <dbReference type="Proteomes" id="UP000037939"/>
    </source>
</evidence>
<dbReference type="STRING" id="857265.WG78_20380"/>
<dbReference type="PATRIC" id="fig|857265.3.peg.4173"/>
<comment type="caution">
    <text evidence="4">The sequence shown here is derived from an EMBL/GenBank/DDBJ whole genome shotgun (WGS) entry which is preliminary data.</text>
</comment>
<reference evidence="4 5" key="1">
    <citation type="submission" date="2015-07" db="EMBL/GenBank/DDBJ databases">
        <title>Draft genome sequence of the Amantichitinum ursilacus IGB-41, a new chitin-degrading bacterium.</title>
        <authorList>
            <person name="Kirstahler P."/>
            <person name="Guenther M."/>
            <person name="Grumaz C."/>
            <person name="Rupp S."/>
            <person name="Zibek S."/>
            <person name="Sohn K."/>
        </authorList>
    </citation>
    <scope>NUCLEOTIDE SEQUENCE [LARGE SCALE GENOMIC DNA]</scope>
    <source>
        <strain evidence="4 5">IGB-41</strain>
    </source>
</reference>
<dbReference type="RefSeq" id="WP_053939652.1">
    <property type="nucleotide sequence ID" value="NZ_LAQT01000037.1"/>
</dbReference>
<gene>
    <name evidence="4" type="ORF">WG78_20380</name>
</gene>
<proteinExistence type="predicted"/>
<dbReference type="GO" id="GO:0008757">
    <property type="term" value="F:S-adenosylmethionine-dependent methyltransferase activity"/>
    <property type="evidence" value="ECO:0007669"/>
    <property type="project" value="TreeGrafter"/>
</dbReference>
<name>A0A0N0XH92_9NEIS</name>
<dbReference type="InterPro" id="IPR029063">
    <property type="entry name" value="SAM-dependent_MTases_sf"/>
</dbReference>
<dbReference type="PANTHER" id="PTHR10509:SF14">
    <property type="entry name" value="CAFFEOYL-COA O-METHYLTRANSFERASE 3-RELATED"/>
    <property type="match status" value="1"/>
</dbReference>
<protein>
    <submittedName>
        <fullName evidence="4">Putative O-methyltransferase</fullName>
        <ecNumber evidence="4">2.1.1.-</ecNumber>
    </submittedName>
</protein>
<dbReference type="Pfam" id="PF01596">
    <property type="entry name" value="Methyltransf_3"/>
    <property type="match status" value="1"/>
</dbReference>
<dbReference type="EMBL" id="LAQT01000037">
    <property type="protein sequence ID" value="KPC49290.1"/>
    <property type="molecule type" value="Genomic_DNA"/>
</dbReference>
<keyword evidence="1 4" id="KW-0489">Methyltransferase</keyword>
<evidence type="ECO:0000313" key="4">
    <source>
        <dbReference type="EMBL" id="KPC49290.1"/>
    </source>
</evidence>
<dbReference type="GO" id="GO:0008171">
    <property type="term" value="F:O-methyltransferase activity"/>
    <property type="evidence" value="ECO:0007669"/>
    <property type="project" value="InterPro"/>
</dbReference>